<keyword evidence="4" id="KW-1185">Reference proteome</keyword>
<dbReference type="EMBL" id="JBHSGW010000027">
    <property type="protein sequence ID" value="MFC4740739.1"/>
    <property type="molecule type" value="Genomic_DNA"/>
</dbReference>
<feature type="domain" description="Response regulatory" evidence="2">
    <location>
        <begin position="6"/>
        <end position="136"/>
    </location>
</feature>
<dbReference type="RefSeq" id="WP_379742711.1">
    <property type="nucleotide sequence ID" value="NZ_JBHSGW010000027.1"/>
</dbReference>
<evidence type="ECO:0000256" key="1">
    <source>
        <dbReference type="PROSITE-ProRule" id="PRU00169"/>
    </source>
</evidence>
<dbReference type="InterPro" id="IPR011006">
    <property type="entry name" value="CheY-like_superfamily"/>
</dbReference>
<comment type="caution">
    <text evidence="3">The sequence shown here is derived from an EMBL/GenBank/DDBJ whole genome shotgun (WGS) entry which is preliminary data.</text>
</comment>
<dbReference type="SUPFAM" id="SSF52172">
    <property type="entry name" value="CheY-like"/>
    <property type="match status" value="1"/>
</dbReference>
<protein>
    <submittedName>
        <fullName evidence="3">Response regulator</fullName>
    </submittedName>
</protein>
<reference evidence="4" key="1">
    <citation type="journal article" date="2019" name="Int. J. Syst. Evol. Microbiol.">
        <title>The Global Catalogue of Microorganisms (GCM) 10K type strain sequencing project: providing services to taxonomists for standard genome sequencing and annotation.</title>
        <authorList>
            <consortium name="The Broad Institute Genomics Platform"/>
            <consortium name="The Broad Institute Genome Sequencing Center for Infectious Disease"/>
            <person name="Wu L."/>
            <person name="Ma J."/>
        </authorList>
    </citation>
    <scope>NUCLEOTIDE SEQUENCE [LARGE SCALE GENOMIC DNA]</scope>
    <source>
        <strain evidence="4">CCUG 50349</strain>
    </source>
</reference>
<name>A0ABV9P8V0_9FLAO</name>
<feature type="modified residue" description="4-aspartylphosphate" evidence="1">
    <location>
        <position position="64"/>
    </location>
</feature>
<accession>A0ABV9P8V0</accession>
<keyword evidence="1" id="KW-0597">Phosphoprotein</keyword>
<evidence type="ECO:0000313" key="3">
    <source>
        <dbReference type="EMBL" id="MFC4740739.1"/>
    </source>
</evidence>
<proteinExistence type="predicted"/>
<dbReference type="PROSITE" id="PS50110">
    <property type="entry name" value="RESPONSE_REGULATORY"/>
    <property type="match status" value="1"/>
</dbReference>
<dbReference type="InterPro" id="IPR001789">
    <property type="entry name" value="Sig_transdc_resp-reg_receiver"/>
</dbReference>
<gene>
    <name evidence="3" type="ORF">ACFO3U_12120</name>
</gene>
<sequence length="223" mass="25538">MSNALNVLVVDDHPMTSDAYINLITMACSDVKFNFEKAIDCETAFRQIELYTKFENQIDIAIIDIGLPPFRNEKITSGTGIAKLIKEKFVSCKVIILTMHHEALLLNDIFKTINPEGFLSKNDIDFVTFPKIFSSILNNNRYISKTIYEALISLFKQNINWDEYDSQIMLFLKKGIKTKELPNYIALSLSTIEKRKANIKHQLLNKKGTDNELIEVAKNLNLI</sequence>
<dbReference type="Gene3D" id="3.40.50.2300">
    <property type="match status" value="1"/>
</dbReference>
<evidence type="ECO:0000259" key="2">
    <source>
        <dbReference type="PROSITE" id="PS50110"/>
    </source>
</evidence>
<evidence type="ECO:0000313" key="4">
    <source>
        <dbReference type="Proteomes" id="UP001595885"/>
    </source>
</evidence>
<organism evidence="3 4">
    <name type="scientific">Flavobacterium ponti</name>
    <dbReference type="NCBI Taxonomy" id="665133"/>
    <lineage>
        <taxon>Bacteria</taxon>
        <taxon>Pseudomonadati</taxon>
        <taxon>Bacteroidota</taxon>
        <taxon>Flavobacteriia</taxon>
        <taxon>Flavobacteriales</taxon>
        <taxon>Flavobacteriaceae</taxon>
        <taxon>Flavobacterium</taxon>
    </lineage>
</organism>
<dbReference type="Proteomes" id="UP001595885">
    <property type="component" value="Unassembled WGS sequence"/>
</dbReference>